<keyword evidence="1" id="KW-0472">Membrane</keyword>
<dbReference type="EMBL" id="SJZJ01000003">
    <property type="protein sequence ID" value="TCJ30643.1"/>
    <property type="molecule type" value="Genomic_DNA"/>
</dbReference>
<proteinExistence type="predicted"/>
<dbReference type="Proteomes" id="UP000295453">
    <property type="component" value="Unassembled WGS sequence"/>
</dbReference>
<dbReference type="AlphaFoldDB" id="A0A4R1CGY4"/>
<feature type="domain" description="Saccharopine dehydrogenase NADP binding" evidence="2">
    <location>
        <begin position="12"/>
        <end position="130"/>
    </location>
</feature>
<evidence type="ECO:0000313" key="4">
    <source>
        <dbReference type="Proteomes" id="UP000295453"/>
    </source>
</evidence>
<evidence type="ECO:0000256" key="1">
    <source>
        <dbReference type="SAM" id="Phobius"/>
    </source>
</evidence>
<sequence length="404" mass="43175">MPDRSTPRQFDVVLFGATGFTGGLTADYLAANLPSGATLALAGRNQSRLEAVRERLATINPAFRDVALLHADSTDRESLDAVASAARVIITTVGPYLEYGAPLVAACAAAGTDYVDLTGEPEFVDRMYLDHHLTAERTGARLVHACGFDSIPHDLGTLFTVKQLPTGAPLKVRGIVRTNATISGGTLHSGLGQLARLRTMQRTAAARNRVDTPPPGRTSRARFGVPHRDKATATWLIPLPTIDPEVVKRSGRARDDYGPDFTYSHYAGAKNLSTVFLSVLGFAAALVAVQVPFIRRAIGRRIPQGEGPSQERRDKTQFTVDFVGRGGGKSVQTQVSGGDPGYTETAKMLAESAMCLAFDTNPPTAGQVTTATAMGENLLRRLAKAGINFSVVEPGQRTRHLRSV</sequence>
<name>A0A4R1CGY4_9ACTN</name>
<dbReference type="PANTHER" id="PTHR12286:SF5">
    <property type="entry name" value="SACCHAROPINE DEHYDROGENASE-LIKE OXIDOREDUCTASE"/>
    <property type="match status" value="1"/>
</dbReference>
<dbReference type="GO" id="GO:0009247">
    <property type="term" value="P:glycolipid biosynthetic process"/>
    <property type="evidence" value="ECO:0007669"/>
    <property type="project" value="TreeGrafter"/>
</dbReference>
<dbReference type="OrthoDB" id="4369409at2"/>
<evidence type="ECO:0000313" key="3">
    <source>
        <dbReference type="EMBL" id="TCJ30643.1"/>
    </source>
</evidence>
<organism evidence="3 4">
    <name type="scientific">Nocardioides jejuensis</name>
    <dbReference type="NCBI Taxonomy" id="2502782"/>
    <lineage>
        <taxon>Bacteria</taxon>
        <taxon>Bacillati</taxon>
        <taxon>Actinomycetota</taxon>
        <taxon>Actinomycetes</taxon>
        <taxon>Propionibacteriales</taxon>
        <taxon>Nocardioidaceae</taxon>
        <taxon>Nocardioides</taxon>
    </lineage>
</organism>
<dbReference type="RefSeq" id="WP_131581768.1">
    <property type="nucleotide sequence ID" value="NZ_SJZJ01000003.1"/>
</dbReference>
<dbReference type="Pfam" id="PF03435">
    <property type="entry name" value="Sacchrp_dh_NADP"/>
    <property type="match status" value="1"/>
</dbReference>
<dbReference type="SUPFAM" id="SSF51735">
    <property type="entry name" value="NAD(P)-binding Rossmann-fold domains"/>
    <property type="match status" value="1"/>
</dbReference>
<protein>
    <submittedName>
        <fullName evidence="3">Saccharopine dehydrogenase</fullName>
    </submittedName>
</protein>
<dbReference type="InterPro" id="IPR036291">
    <property type="entry name" value="NAD(P)-bd_dom_sf"/>
</dbReference>
<dbReference type="Gene3D" id="3.40.50.720">
    <property type="entry name" value="NAD(P)-binding Rossmann-like Domain"/>
    <property type="match status" value="1"/>
</dbReference>
<gene>
    <name evidence="3" type="ORF">EPD65_03520</name>
</gene>
<evidence type="ECO:0000259" key="2">
    <source>
        <dbReference type="Pfam" id="PF03435"/>
    </source>
</evidence>
<dbReference type="GO" id="GO:0005886">
    <property type="term" value="C:plasma membrane"/>
    <property type="evidence" value="ECO:0007669"/>
    <property type="project" value="TreeGrafter"/>
</dbReference>
<feature type="transmembrane region" description="Helical" evidence="1">
    <location>
        <begin position="275"/>
        <end position="294"/>
    </location>
</feature>
<dbReference type="PANTHER" id="PTHR12286">
    <property type="entry name" value="SACCHAROPINE DEHYDROGENASE-LIKE OXIDOREDUCTASE"/>
    <property type="match status" value="1"/>
</dbReference>
<dbReference type="InterPro" id="IPR005097">
    <property type="entry name" value="Sacchrp_dh_NADP-bd"/>
</dbReference>
<dbReference type="InterPro" id="IPR051276">
    <property type="entry name" value="Saccharopine_DH-like_oxidrdct"/>
</dbReference>
<comment type="caution">
    <text evidence="3">The sequence shown here is derived from an EMBL/GenBank/DDBJ whole genome shotgun (WGS) entry which is preliminary data.</text>
</comment>
<accession>A0A4R1CGY4</accession>
<reference evidence="3 4" key="1">
    <citation type="submission" date="2019-03" db="EMBL/GenBank/DDBJ databases">
        <authorList>
            <person name="Kim M.K.M."/>
        </authorList>
    </citation>
    <scope>NUCLEOTIDE SEQUENCE [LARGE SCALE GENOMIC DNA]</scope>
    <source>
        <strain evidence="3 4">18JY15-6</strain>
    </source>
</reference>
<keyword evidence="1" id="KW-0812">Transmembrane</keyword>
<keyword evidence="1" id="KW-1133">Transmembrane helix</keyword>
<keyword evidence="4" id="KW-1185">Reference proteome</keyword>